<accession>A0A8D0KVX6</accession>
<dbReference type="GO" id="GO:0003684">
    <property type="term" value="F:damaged DNA binding"/>
    <property type="evidence" value="ECO:0007669"/>
    <property type="project" value="InterPro"/>
</dbReference>
<organism evidence="6 7">
    <name type="scientific">Strix occidentalis caurina</name>
    <name type="common">northern spotted owl</name>
    <dbReference type="NCBI Taxonomy" id="311401"/>
    <lineage>
        <taxon>Eukaryota</taxon>
        <taxon>Metazoa</taxon>
        <taxon>Chordata</taxon>
        <taxon>Craniata</taxon>
        <taxon>Vertebrata</taxon>
        <taxon>Euteleostomi</taxon>
        <taxon>Archelosauria</taxon>
        <taxon>Archosauria</taxon>
        <taxon>Dinosauria</taxon>
        <taxon>Saurischia</taxon>
        <taxon>Theropoda</taxon>
        <taxon>Coelurosauria</taxon>
        <taxon>Aves</taxon>
        <taxon>Neognathae</taxon>
        <taxon>Neoaves</taxon>
        <taxon>Telluraves</taxon>
        <taxon>Strigiformes</taxon>
        <taxon>Strigidae</taxon>
        <taxon>Strix</taxon>
    </lineage>
</organism>
<dbReference type="InterPro" id="IPR001126">
    <property type="entry name" value="UmuC"/>
</dbReference>
<dbReference type="Pfam" id="PF00817">
    <property type="entry name" value="IMS"/>
    <property type="match status" value="1"/>
</dbReference>
<dbReference type="PANTHER" id="PTHR46404:SF1">
    <property type="entry name" value="DNA POLYMERASE IOTA"/>
    <property type="match status" value="1"/>
</dbReference>
<dbReference type="InterPro" id="IPR036775">
    <property type="entry name" value="DNA_pol_Y-fam_lit_finger_sf"/>
</dbReference>
<dbReference type="GO" id="GO:0019985">
    <property type="term" value="P:translesion synthesis"/>
    <property type="evidence" value="ECO:0007669"/>
    <property type="project" value="TreeGrafter"/>
</dbReference>
<dbReference type="GO" id="GO:0006281">
    <property type="term" value="P:DNA repair"/>
    <property type="evidence" value="ECO:0007669"/>
    <property type="project" value="InterPro"/>
</dbReference>
<keyword evidence="3" id="KW-0808">Transferase</keyword>
<dbReference type="FunFam" id="3.40.1170.60:FF:000006">
    <property type="entry name" value="DNA polymerase iota"/>
    <property type="match status" value="1"/>
</dbReference>
<keyword evidence="7" id="KW-1185">Reference proteome</keyword>
<comment type="similarity">
    <text evidence="1">Belongs to the DNA polymerase type-Y family.</text>
</comment>
<feature type="region of interest" description="Disordered" evidence="4">
    <location>
        <begin position="440"/>
        <end position="500"/>
    </location>
</feature>
<dbReference type="SUPFAM" id="SSF100879">
    <property type="entry name" value="Lesion bypass DNA polymerase (Y-family), little finger domain"/>
    <property type="match status" value="1"/>
</dbReference>
<feature type="domain" description="UmuC" evidence="5">
    <location>
        <begin position="38"/>
        <end position="147"/>
    </location>
</feature>
<evidence type="ECO:0000256" key="2">
    <source>
        <dbReference type="ARBA" id="ARBA00022634"/>
    </source>
</evidence>
<dbReference type="Gene3D" id="1.10.150.20">
    <property type="entry name" value="5' to 3' exonuclease, C-terminal subdomain"/>
    <property type="match status" value="1"/>
</dbReference>
<dbReference type="AlphaFoldDB" id="A0A8D0KVX6"/>
<name>A0A8D0KVX6_STROC</name>
<dbReference type="GO" id="GO:0003887">
    <property type="term" value="F:DNA-directed DNA polymerase activity"/>
    <property type="evidence" value="ECO:0007669"/>
    <property type="project" value="InterPro"/>
</dbReference>
<dbReference type="PROSITE" id="PS50173">
    <property type="entry name" value="UMUC"/>
    <property type="match status" value="1"/>
</dbReference>
<dbReference type="Ensembl" id="ENSSOCT00000012971.1">
    <property type="protein sequence ID" value="ENSSOCP00000012626.1"/>
    <property type="gene ID" value="ENSSOCG00000009302.1"/>
</dbReference>
<keyword evidence="2" id="KW-0237">DNA synthesis</keyword>
<dbReference type="InterPro" id="IPR025527">
    <property type="entry name" value="HUWE1/Rev1_UBM"/>
</dbReference>
<feature type="compositionally biased region" description="Polar residues" evidence="4">
    <location>
        <begin position="473"/>
        <end position="483"/>
    </location>
</feature>
<dbReference type="Pfam" id="PF21999">
    <property type="entry name" value="IMS_HHH_1"/>
    <property type="match status" value="1"/>
</dbReference>
<reference evidence="6" key="2">
    <citation type="submission" date="2025-09" db="UniProtKB">
        <authorList>
            <consortium name="Ensembl"/>
        </authorList>
    </citation>
    <scope>IDENTIFICATION</scope>
</reference>
<feature type="region of interest" description="Disordered" evidence="4">
    <location>
        <begin position="215"/>
        <end position="235"/>
    </location>
</feature>
<evidence type="ECO:0000256" key="3">
    <source>
        <dbReference type="ARBA" id="ARBA00022679"/>
    </source>
</evidence>
<dbReference type="Gene3D" id="3.40.1170.60">
    <property type="match status" value="1"/>
</dbReference>
<evidence type="ECO:0000256" key="1">
    <source>
        <dbReference type="ARBA" id="ARBA00010945"/>
    </source>
</evidence>
<dbReference type="Gene3D" id="3.30.1490.100">
    <property type="entry name" value="DNA polymerase, Y-family, little finger domain"/>
    <property type="match status" value="1"/>
</dbReference>
<protein>
    <submittedName>
        <fullName evidence="6">DNA polymerase iota</fullName>
    </submittedName>
</protein>
<dbReference type="SUPFAM" id="SSF56672">
    <property type="entry name" value="DNA/RNA polymerases"/>
    <property type="match status" value="1"/>
</dbReference>
<feature type="region of interest" description="Disordered" evidence="4">
    <location>
        <begin position="1"/>
        <end position="30"/>
    </location>
</feature>
<evidence type="ECO:0000256" key="4">
    <source>
        <dbReference type="SAM" id="MobiDB-lite"/>
    </source>
</evidence>
<feature type="compositionally biased region" description="Polar residues" evidence="4">
    <location>
        <begin position="374"/>
        <end position="390"/>
    </location>
</feature>
<feature type="region of interest" description="Disordered" evidence="4">
    <location>
        <begin position="365"/>
        <end position="416"/>
    </location>
</feature>
<sequence>MEPFPPPEEEEEEDWLRPQPGGGAAPPAPGDSTACRVVVHIDLDCFYAQVEMIRNPELRAKPLGVQQKYIVVTCNYEARKRGVKKMMSVKDAKEKCPQLVLVNGEDLTPYREMSYKVTELLGEFCPLVERLGFDENFVDITEIVEKRLNQLQQSGWSRVSVSGHVYNHQGIGYKTTQRLEMLGVRNVCDLQVFPSEVLEKELGVSAAQRIQKLSYGEDDSPVTPSGPPQSFSDEDSFKKCSSEVEVKEKIEELLPNLLDRIRRDGRQPHTVRLTIRQFSSTDKWFNRESRQCYRLCAPTTSLLDKIPNIISPLVDILMKLFRKMIDVDLPFHLTLLSVCFSNLKDLPSSKKGSIGFYLKQMSPPSGSGKHVSQGEGSASWNQNCNSTSATKTRKLSEEKQSNIKKPGIPDFPFHLSPGDIDQEVFRELPEDIQKEMISEKPAGIPPEDVSGGLSASHGSGAGGSPEGHGNPGTSSSMEQQPTDALNFMGRDPSSLEAGAGRSVPRVPVLGKDKEAFETASEEKTYSRQAGIVFPPHVDTKTFYELPADVQKELLAEWKNMNIKHVF</sequence>
<dbReference type="InterPro" id="IPR053848">
    <property type="entry name" value="IMS_HHH_1"/>
</dbReference>
<proteinExistence type="inferred from homology"/>
<reference evidence="6" key="1">
    <citation type="submission" date="2025-08" db="UniProtKB">
        <authorList>
            <consortium name="Ensembl"/>
        </authorList>
    </citation>
    <scope>IDENTIFICATION</scope>
</reference>
<dbReference type="Proteomes" id="UP000694551">
    <property type="component" value="Unplaced"/>
</dbReference>
<dbReference type="Pfam" id="PF11799">
    <property type="entry name" value="IMS_C"/>
    <property type="match status" value="1"/>
</dbReference>
<dbReference type="Gene3D" id="6.10.250.1630">
    <property type="match status" value="2"/>
</dbReference>
<dbReference type="InterPro" id="IPR017961">
    <property type="entry name" value="DNA_pol_Y-fam_little_finger"/>
</dbReference>
<feature type="compositionally biased region" description="Gly residues" evidence="4">
    <location>
        <begin position="459"/>
        <end position="470"/>
    </location>
</feature>
<dbReference type="FunFam" id="3.30.1490.100:FF:000003">
    <property type="entry name" value="Polymerase (DNA directed) iota"/>
    <property type="match status" value="1"/>
</dbReference>
<evidence type="ECO:0000259" key="5">
    <source>
        <dbReference type="PROSITE" id="PS50173"/>
    </source>
</evidence>
<dbReference type="InterPro" id="IPR043502">
    <property type="entry name" value="DNA/RNA_pol_sf"/>
</dbReference>
<evidence type="ECO:0000313" key="6">
    <source>
        <dbReference type="Ensembl" id="ENSSOCP00000012626.1"/>
    </source>
</evidence>
<dbReference type="Pfam" id="PF14377">
    <property type="entry name" value="UBM"/>
    <property type="match status" value="2"/>
</dbReference>
<evidence type="ECO:0000313" key="7">
    <source>
        <dbReference type="Proteomes" id="UP000694551"/>
    </source>
</evidence>
<dbReference type="PANTHER" id="PTHR46404">
    <property type="entry name" value="DNA POLYMERASE IOTA"/>
    <property type="match status" value="1"/>
</dbReference>